<keyword evidence="1" id="KW-0472">Membrane</keyword>
<dbReference type="EC" id="3.4.24.-" evidence="2"/>
<reference evidence="2" key="1">
    <citation type="submission" date="2020-02" db="EMBL/GenBank/DDBJ databases">
        <authorList>
            <person name="Meier V. D."/>
        </authorList>
    </citation>
    <scope>NUCLEOTIDE SEQUENCE</scope>
    <source>
        <strain evidence="2">AVDCRST_MAG94</strain>
    </source>
</reference>
<proteinExistence type="predicted"/>
<feature type="non-terminal residue" evidence="2">
    <location>
        <position position="1"/>
    </location>
</feature>
<protein>
    <submittedName>
        <fullName evidence="2">Oligoendopeptidase F</fullName>
        <ecNumber evidence="2">3.4.24.-</ecNumber>
    </submittedName>
</protein>
<name>A0A6J4MXL3_9CYAN</name>
<keyword evidence="1" id="KW-1133">Transmembrane helix</keyword>
<evidence type="ECO:0000313" key="2">
    <source>
        <dbReference type="EMBL" id="CAA9369483.1"/>
    </source>
</evidence>
<dbReference type="GO" id="GO:0016787">
    <property type="term" value="F:hydrolase activity"/>
    <property type="evidence" value="ECO:0007669"/>
    <property type="project" value="UniProtKB-KW"/>
</dbReference>
<organism evidence="2">
    <name type="scientific">uncultured Leptolyngbya sp</name>
    <dbReference type="NCBI Taxonomy" id="332963"/>
    <lineage>
        <taxon>Bacteria</taxon>
        <taxon>Bacillati</taxon>
        <taxon>Cyanobacteriota</taxon>
        <taxon>Cyanophyceae</taxon>
        <taxon>Leptolyngbyales</taxon>
        <taxon>Leptolyngbyaceae</taxon>
        <taxon>Leptolyngbya group</taxon>
        <taxon>Leptolyngbya</taxon>
        <taxon>environmental samples</taxon>
    </lineage>
</organism>
<gene>
    <name evidence="2" type="ORF">AVDCRST_MAG94-4030</name>
</gene>
<sequence>RSWWSYVPHFIATPGYVYAYAYGQLLIVVLFLPDGLMGLLPKQFKLAEQSSLLPAPSSTTSGFVQARLFDWFTPLQRLVQHSGRSLIVWSRTVSGSARSSKGRSKLK</sequence>
<dbReference type="EMBL" id="CADCTY010001404">
    <property type="protein sequence ID" value="CAA9369483.1"/>
    <property type="molecule type" value="Genomic_DNA"/>
</dbReference>
<evidence type="ECO:0000256" key="1">
    <source>
        <dbReference type="SAM" id="Phobius"/>
    </source>
</evidence>
<feature type="transmembrane region" description="Helical" evidence="1">
    <location>
        <begin position="20"/>
        <end position="40"/>
    </location>
</feature>
<keyword evidence="1" id="KW-0812">Transmembrane</keyword>
<keyword evidence="2" id="KW-0378">Hydrolase</keyword>
<dbReference type="AlphaFoldDB" id="A0A6J4MXL3"/>
<accession>A0A6J4MXL3</accession>